<dbReference type="EMBL" id="LR790744">
    <property type="protein sequence ID" value="CAB3266606.1"/>
    <property type="molecule type" value="mRNA"/>
</dbReference>
<evidence type="ECO:0000313" key="1">
    <source>
        <dbReference type="EMBL" id="CAB3266606.1"/>
    </source>
</evidence>
<proteinExistence type="evidence at transcript level"/>
<sequence length="141" mass="14042">MDGTLTATLVCASTEQCQRTETTSGNTVTTVGSCIAGTAICGTGCTSPDCMSACCNNADGCNTLTVATQTARQCLVGTTTQVGSAAATGSLVLQHCASGEMCGRKATTTTNGDTSTVTIEGSCSTAAQCNDGNMLCNGYVY</sequence>
<gene>
    <name evidence="1" type="primary">Sspo-001</name>
</gene>
<reference evidence="1" key="1">
    <citation type="submission" date="2020-04" db="EMBL/GenBank/DDBJ databases">
        <authorList>
            <person name="Neveu A P."/>
        </authorList>
    </citation>
    <scope>NUCLEOTIDE SEQUENCE</scope>
    <source>
        <tissue evidence="1">Whole embryo</tissue>
    </source>
</reference>
<name>A0A6F9DUF3_9ASCI</name>
<dbReference type="AlphaFoldDB" id="A0A6F9DUF3"/>
<protein>
    <submittedName>
        <fullName evidence="1">SCO-spondin-like</fullName>
    </submittedName>
</protein>
<accession>A0A6F9DUF3</accession>
<organism evidence="1">
    <name type="scientific">Phallusia mammillata</name>
    <dbReference type="NCBI Taxonomy" id="59560"/>
    <lineage>
        <taxon>Eukaryota</taxon>
        <taxon>Metazoa</taxon>
        <taxon>Chordata</taxon>
        <taxon>Tunicata</taxon>
        <taxon>Ascidiacea</taxon>
        <taxon>Phlebobranchia</taxon>
        <taxon>Ascidiidae</taxon>
        <taxon>Phallusia</taxon>
    </lineage>
</organism>